<accession>A0ABP0PGR2</accession>
<organism evidence="2 3">
    <name type="scientific">Durusdinium trenchii</name>
    <dbReference type="NCBI Taxonomy" id="1381693"/>
    <lineage>
        <taxon>Eukaryota</taxon>
        <taxon>Sar</taxon>
        <taxon>Alveolata</taxon>
        <taxon>Dinophyceae</taxon>
        <taxon>Suessiales</taxon>
        <taxon>Symbiodiniaceae</taxon>
        <taxon>Durusdinium</taxon>
    </lineage>
</organism>
<proteinExistence type="predicted"/>
<gene>
    <name evidence="2" type="ORF">CCMP2556_LOCUS37051</name>
</gene>
<comment type="caution">
    <text evidence="2">The sequence shown here is derived from an EMBL/GenBank/DDBJ whole genome shotgun (WGS) entry which is preliminary data.</text>
</comment>
<feature type="non-terminal residue" evidence="2">
    <location>
        <position position="131"/>
    </location>
</feature>
<dbReference type="EMBL" id="CAXAMN010023109">
    <property type="protein sequence ID" value="CAK9075225.1"/>
    <property type="molecule type" value="Genomic_DNA"/>
</dbReference>
<sequence length="131" mass="13267">DGGKHTPAAAQNGGSDGLANPQHLEPPAPTAQAEAEQRDAAEAPAQQAQPTSVQDDSLPKQPVLAPHAEEHEDILAAQNGGSDGLAGPEHLEPPAPTAPAEAEQRDAAEAPAQQAQPTSEPVQDAGLPKQP</sequence>
<evidence type="ECO:0000256" key="1">
    <source>
        <dbReference type="SAM" id="MobiDB-lite"/>
    </source>
</evidence>
<name>A0ABP0PGR2_9DINO</name>
<keyword evidence="3" id="KW-1185">Reference proteome</keyword>
<protein>
    <submittedName>
        <fullName evidence="2">Uncharacterized protein</fullName>
    </submittedName>
</protein>
<feature type="region of interest" description="Disordered" evidence="1">
    <location>
        <begin position="1"/>
        <end position="131"/>
    </location>
</feature>
<evidence type="ECO:0000313" key="2">
    <source>
        <dbReference type="EMBL" id="CAK9075225.1"/>
    </source>
</evidence>
<feature type="non-terminal residue" evidence="2">
    <location>
        <position position="1"/>
    </location>
</feature>
<dbReference type="Proteomes" id="UP001642484">
    <property type="component" value="Unassembled WGS sequence"/>
</dbReference>
<reference evidence="2 3" key="1">
    <citation type="submission" date="2024-02" db="EMBL/GenBank/DDBJ databases">
        <authorList>
            <person name="Chen Y."/>
            <person name="Shah S."/>
            <person name="Dougan E. K."/>
            <person name="Thang M."/>
            <person name="Chan C."/>
        </authorList>
    </citation>
    <scope>NUCLEOTIDE SEQUENCE [LARGE SCALE GENOMIC DNA]</scope>
</reference>
<feature type="compositionally biased region" description="Low complexity" evidence="1">
    <location>
        <begin position="109"/>
        <end position="121"/>
    </location>
</feature>
<evidence type="ECO:0000313" key="3">
    <source>
        <dbReference type="Proteomes" id="UP001642484"/>
    </source>
</evidence>